<dbReference type="PROSITE" id="PS51017">
    <property type="entry name" value="CCT"/>
    <property type="match status" value="1"/>
</dbReference>
<dbReference type="Pfam" id="PF06203">
    <property type="entry name" value="CCT"/>
    <property type="match status" value="1"/>
</dbReference>
<dbReference type="InterPro" id="IPR045279">
    <property type="entry name" value="ARR-like"/>
</dbReference>
<dbReference type="InterPro" id="IPR001789">
    <property type="entry name" value="Sig_transdc_resp-reg_receiver"/>
</dbReference>
<keyword evidence="4" id="KW-0805">Transcription regulation</keyword>
<dbReference type="OrthoDB" id="60033at2759"/>
<name>A0A7J0EUX4_9ERIC</name>
<keyword evidence="5" id="KW-0090">Biological rhythms</keyword>
<dbReference type="SUPFAM" id="SSF52172">
    <property type="entry name" value="CheY-like"/>
    <property type="match status" value="1"/>
</dbReference>
<evidence type="ECO:0000313" key="14">
    <source>
        <dbReference type="Proteomes" id="UP000585474"/>
    </source>
</evidence>
<sequence length="603" mass="66641">MEEGSWSSDVVKWMSPPRMVLRVLLVEADDSTRLIIAALLRKCSYRVTAVPDGLKAWETLKGRPHTIDLILTEVELPSISGYALLTLIVEHDICKNIPVIMMSSQDSISVVLKCMLKGAADFLIKPVRRNELKNLWQHVWRRQTQSTGAVSENTAAEQQKDDVTSDNNTAINHSSDCLDSTPKDKECREKGSDAQSSCTTPYLDAESAYMQTMQGLSLLKWGSAYSLSNTEHEECMILVEKSVMPKSEIGGKSIEVEPANASCNEPYMSTAFMGNDVCARTVTWDVHLAPGSHRGHDDNKVEAHFHANDLSDLSNGALDLIGKFDCHPKDNYGNLSTNDDTNKFSFTPELELSLRRFHPSYSKSGATDEGHILNHSNASVFSQYSDAKVSQPLFPTLTSNCTELKEGPTTFYNELSNCSTENTVGTQSHGAAFSNQEKIHPLCPLLNLDTLKLHFRVLKLGSFPYLGTNNLESVKVESHGSSALGLSGIGGLCNGIERELDNGASENICNGYDGNANPANSSVRTSVSGSVNDNRLICYGSRGMDAHCSSQREAAVMKFRLKRKERCYEKKVRYQSRKRLAEQRPRVKGQFVRQVQTKAPPET</sequence>
<dbReference type="InterPro" id="IPR011006">
    <property type="entry name" value="CheY-like_superfamily"/>
</dbReference>
<evidence type="ECO:0000256" key="1">
    <source>
        <dbReference type="ARBA" id="ARBA00004123"/>
    </source>
</evidence>
<accession>A0A7J0EUX4</accession>
<keyword evidence="3" id="KW-0902">Two-component regulatory system</keyword>
<evidence type="ECO:0000256" key="9">
    <source>
        <dbReference type="PROSITE-ProRule" id="PRU00357"/>
    </source>
</evidence>
<dbReference type="GO" id="GO:0005634">
    <property type="term" value="C:nucleus"/>
    <property type="evidence" value="ECO:0007669"/>
    <property type="project" value="UniProtKB-SubCell"/>
</dbReference>
<dbReference type="CDD" id="cd17582">
    <property type="entry name" value="psREC_PRR"/>
    <property type="match status" value="1"/>
</dbReference>
<dbReference type="AlphaFoldDB" id="A0A7J0EUX4"/>
<dbReference type="PANTHER" id="PTHR43874">
    <property type="entry name" value="TWO-COMPONENT RESPONSE REGULATOR"/>
    <property type="match status" value="1"/>
</dbReference>
<feature type="compositionally biased region" description="Basic and acidic residues" evidence="10">
    <location>
        <begin position="181"/>
        <end position="192"/>
    </location>
</feature>
<dbReference type="SMART" id="SM00448">
    <property type="entry name" value="REC"/>
    <property type="match status" value="1"/>
</dbReference>
<dbReference type="PANTHER" id="PTHR43874:SF146">
    <property type="entry name" value="TWO-COMPONENT RESPONSE REGULATOR-LIKE APRR9"/>
    <property type="match status" value="1"/>
</dbReference>
<dbReference type="EMBL" id="BJWL01000007">
    <property type="protein sequence ID" value="GFY90170.1"/>
    <property type="molecule type" value="Genomic_DNA"/>
</dbReference>
<gene>
    <name evidence="13" type="ORF">Acr_07g0003670</name>
</gene>
<reference evidence="13 14" key="1">
    <citation type="submission" date="2019-07" db="EMBL/GenBank/DDBJ databases">
        <title>De Novo Assembly of kiwifruit Actinidia rufa.</title>
        <authorList>
            <person name="Sugita-Konishi S."/>
            <person name="Sato K."/>
            <person name="Mori E."/>
            <person name="Abe Y."/>
            <person name="Kisaki G."/>
            <person name="Hamano K."/>
            <person name="Suezawa K."/>
            <person name="Otani M."/>
            <person name="Fukuda T."/>
            <person name="Manabe T."/>
            <person name="Gomi K."/>
            <person name="Tabuchi M."/>
            <person name="Akimitsu K."/>
            <person name="Kataoka I."/>
        </authorList>
    </citation>
    <scope>NUCLEOTIDE SEQUENCE [LARGE SCALE GENOMIC DNA]</scope>
    <source>
        <strain evidence="14">cv. Fuchu</strain>
    </source>
</reference>
<comment type="caution">
    <text evidence="13">The sequence shown here is derived from an EMBL/GenBank/DDBJ whole genome shotgun (WGS) entry which is preliminary data.</text>
</comment>
<keyword evidence="6" id="KW-0804">Transcription</keyword>
<proteinExistence type="inferred from homology"/>
<feature type="domain" description="CCT" evidence="12">
    <location>
        <begin position="552"/>
        <end position="594"/>
    </location>
</feature>
<feature type="region of interest" description="Disordered" evidence="10">
    <location>
        <begin position="147"/>
        <end position="197"/>
    </location>
</feature>
<evidence type="ECO:0000256" key="10">
    <source>
        <dbReference type="SAM" id="MobiDB-lite"/>
    </source>
</evidence>
<comment type="subcellular location">
    <subcellularLocation>
        <location evidence="1 9">Nucleus</location>
    </subcellularLocation>
</comment>
<comment type="similarity">
    <text evidence="2">Belongs to the ARR-like family.</text>
</comment>
<evidence type="ECO:0000313" key="13">
    <source>
        <dbReference type="EMBL" id="GFY90170.1"/>
    </source>
</evidence>
<keyword evidence="14" id="KW-1185">Reference proteome</keyword>
<dbReference type="PROSITE" id="PS50110">
    <property type="entry name" value="RESPONSE_REGULATORY"/>
    <property type="match status" value="1"/>
</dbReference>
<protein>
    <submittedName>
        <fullName evidence="13">Two-component response regulator-like protein</fullName>
    </submittedName>
</protein>
<dbReference type="Pfam" id="PF00072">
    <property type="entry name" value="Response_reg"/>
    <property type="match status" value="1"/>
</dbReference>
<evidence type="ECO:0000256" key="6">
    <source>
        <dbReference type="ARBA" id="ARBA00023163"/>
    </source>
</evidence>
<organism evidence="13 14">
    <name type="scientific">Actinidia rufa</name>
    <dbReference type="NCBI Taxonomy" id="165716"/>
    <lineage>
        <taxon>Eukaryota</taxon>
        <taxon>Viridiplantae</taxon>
        <taxon>Streptophyta</taxon>
        <taxon>Embryophyta</taxon>
        <taxon>Tracheophyta</taxon>
        <taxon>Spermatophyta</taxon>
        <taxon>Magnoliopsida</taxon>
        <taxon>eudicotyledons</taxon>
        <taxon>Gunneridae</taxon>
        <taxon>Pentapetalae</taxon>
        <taxon>asterids</taxon>
        <taxon>Ericales</taxon>
        <taxon>Actinidiaceae</taxon>
        <taxon>Actinidia</taxon>
    </lineage>
</organism>
<dbReference type="InterPro" id="IPR010402">
    <property type="entry name" value="CCT_domain"/>
</dbReference>
<feature type="compositionally biased region" description="Polar residues" evidence="10">
    <location>
        <begin position="165"/>
        <end position="178"/>
    </location>
</feature>
<feature type="region of interest" description="Disordered" evidence="10">
    <location>
        <begin position="578"/>
        <end position="603"/>
    </location>
</feature>
<dbReference type="Proteomes" id="UP000585474">
    <property type="component" value="Unassembled WGS sequence"/>
</dbReference>
<evidence type="ECO:0000256" key="5">
    <source>
        <dbReference type="ARBA" id="ARBA00023108"/>
    </source>
</evidence>
<evidence type="ECO:0000256" key="2">
    <source>
        <dbReference type="ARBA" id="ARBA00010330"/>
    </source>
</evidence>
<evidence type="ECO:0000256" key="4">
    <source>
        <dbReference type="ARBA" id="ARBA00023015"/>
    </source>
</evidence>
<evidence type="ECO:0000259" key="12">
    <source>
        <dbReference type="PROSITE" id="PS51017"/>
    </source>
</evidence>
<evidence type="ECO:0000256" key="7">
    <source>
        <dbReference type="ARBA" id="ARBA00023242"/>
    </source>
</evidence>
<feature type="compositionally biased region" description="Polar residues" evidence="10">
    <location>
        <begin position="147"/>
        <end position="157"/>
    </location>
</feature>
<keyword evidence="7 9" id="KW-0539">Nucleus</keyword>
<dbReference type="GO" id="GO:0000160">
    <property type="term" value="P:phosphorelay signal transduction system"/>
    <property type="evidence" value="ECO:0007669"/>
    <property type="project" value="UniProtKB-KW"/>
</dbReference>
<evidence type="ECO:0000256" key="8">
    <source>
        <dbReference type="PROSITE-ProRule" id="PRU00169"/>
    </source>
</evidence>
<dbReference type="GO" id="GO:0009736">
    <property type="term" value="P:cytokinin-activated signaling pathway"/>
    <property type="evidence" value="ECO:0007669"/>
    <property type="project" value="InterPro"/>
</dbReference>
<dbReference type="GO" id="GO:0048511">
    <property type="term" value="P:rhythmic process"/>
    <property type="evidence" value="ECO:0007669"/>
    <property type="project" value="UniProtKB-KW"/>
</dbReference>
<comment type="caution">
    <text evidence="8">Lacks conserved residue(s) required for the propagation of feature annotation.</text>
</comment>
<feature type="domain" description="Response regulatory" evidence="11">
    <location>
        <begin position="22"/>
        <end position="140"/>
    </location>
</feature>
<dbReference type="Gene3D" id="3.40.50.2300">
    <property type="match status" value="1"/>
</dbReference>
<evidence type="ECO:0000256" key="3">
    <source>
        <dbReference type="ARBA" id="ARBA00023012"/>
    </source>
</evidence>
<evidence type="ECO:0000259" key="11">
    <source>
        <dbReference type="PROSITE" id="PS50110"/>
    </source>
</evidence>